<dbReference type="CDD" id="cd00093">
    <property type="entry name" value="HTH_XRE"/>
    <property type="match status" value="1"/>
</dbReference>
<protein>
    <submittedName>
        <fullName evidence="3">Helix-turn-helix transcriptional regulator</fullName>
    </submittedName>
</protein>
<dbReference type="SMART" id="SM00530">
    <property type="entry name" value="HTH_XRE"/>
    <property type="match status" value="1"/>
</dbReference>
<evidence type="ECO:0000256" key="1">
    <source>
        <dbReference type="SAM" id="Phobius"/>
    </source>
</evidence>
<dbReference type="PROSITE" id="PS50943">
    <property type="entry name" value="HTH_CROC1"/>
    <property type="match status" value="1"/>
</dbReference>
<comment type="caution">
    <text evidence="3">The sequence shown here is derived from an EMBL/GenBank/DDBJ whole genome shotgun (WGS) entry which is preliminary data.</text>
</comment>
<dbReference type="OrthoDB" id="21915at2"/>
<organism evidence="3 4">
    <name type="scientific">Colwellia demingiae</name>
    <dbReference type="NCBI Taxonomy" id="89401"/>
    <lineage>
        <taxon>Bacteria</taxon>
        <taxon>Pseudomonadati</taxon>
        <taxon>Pseudomonadota</taxon>
        <taxon>Gammaproteobacteria</taxon>
        <taxon>Alteromonadales</taxon>
        <taxon>Colwelliaceae</taxon>
        <taxon>Colwellia</taxon>
    </lineage>
</organism>
<dbReference type="Proteomes" id="UP000321822">
    <property type="component" value="Unassembled WGS sequence"/>
</dbReference>
<name>A0A5C6Q7M7_9GAMM</name>
<proteinExistence type="predicted"/>
<evidence type="ECO:0000259" key="2">
    <source>
        <dbReference type="PROSITE" id="PS50943"/>
    </source>
</evidence>
<feature type="transmembrane region" description="Helical" evidence="1">
    <location>
        <begin position="90"/>
        <end position="107"/>
    </location>
</feature>
<dbReference type="InterPro" id="IPR010982">
    <property type="entry name" value="Lambda_DNA-bd_dom_sf"/>
</dbReference>
<dbReference type="EMBL" id="VOLT01000013">
    <property type="protein sequence ID" value="TWX64597.1"/>
    <property type="molecule type" value="Genomic_DNA"/>
</dbReference>
<dbReference type="AlphaFoldDB" id="A0A5C6Q7M7"/>
<feature type="transmembrane region" description="Helical" evidence="1">
    <location>
        <begin position="113"/>
        <end position="131"/>
    </location>
</feature>
<dbReference type="SUPFAM" id="SSF47413">
    <property type="entry name" value="lambda repressor-like DNA-binding domains"/>
    <property type="match status" value="1"/>
</dbReference>
<dbReference type="Pfam" id="PF01381">
    <property type="entry name" value="HTH_3"/>
    <property type="match status" value="1"/>
</dbReference>
<dbReference type="RefSeq" id="WP_146791165.1">
    <property type="nucleotide sequence ID" value="NZ_VOLT01000013.1"/>
</dbReference>
<gene>
    <name evidence="3" type="ORF">ESZ36_20090</name>
</gene>
<dbReference type="InterPro" id="IPR001387">
    <property type="entry name" value="Cro/C1-type_HTH"/>
</dbReference>
<accession>A0A5C6Q7M7</accession>
<keyword evidence="1" id="KW-0472">Membrane</keyword>
<reference evidence="3 4" key="1">
    <citation type="submission" date="2019-07" db="EMBL/GenBank/DDBJ databases">
        <title>Genomes of sea-ice associated Colwellia species.</title>
        <authorList>
            <person name="Bowman J.P."/>
        </authorList>
    </citation>
    <scope>NUCLEOTIDE SEQUENCE [LARGE SCALE GENOMIC DNA]</scope>
    <source>
        <strain evidence="3 4">ACAM 459</strain>
    </source>
</reference>
<keyword evidence="4" id="KW-1185">Reference proteome</keyword>
<keyword evidence="1" id="KW-0812">Transmembrane</keyword>
<feature type="domain" description="HTH cro/C1-type" evidence="2">
    <location>
        <begin position="3"/>
        <end position="56"/>
    </location>
</feature>
<evidence type="ECO:0000313" key="4">
    <source>
        <dbReference type="Proteomes" id="UP000321822"/>
    </source>
</evidence>
<dbReference type="GO" id="GO:0003677">
    <property type="term" value="F:DNA binding"/>
    <property type="evidence" value="ECO:0007669"/>
    <property type="project" value="InterPro"/>
</dbReference>
<dbReference type="Gene3D" id="1.10.260.40">
    <property type="entry name" value="lambda repressor-like DNA-binding domains"/>
    <property type="match status" value="1"/>
</dbReference>
<sequence length="137" mass="16033">MIVKKLREKRNWSQEQLAIMAGLSTRTIQRIESGNKASIESLKSLASVFEIDISKLKEEIIVIDKSSESWKSEPLLVKFFFWGVKARKQILTMEFFCLALGFITWVIKPDIFATPGFFLLAYVFATMKYYIDRKKHW</sequence>
<keyword evidence="1" id="KW-1133">Transmembrane helix</keyword>
<evidence type="ECO:0000313" key="3">
    <source>
        <dbReference type="EMBL" id="TWX64597.1"/>
    </source>
</evidence>